<dbReference type="PANTHER" id="PTHR30154:SF54">
    <property type="entry name" value="POSSIBLE TRANSCRIPTIONAL REGULATORY PROTEIN (PROBABLY LRP_ASNC-FAMILY)"/>
    <property type="match status" value="1"/>
</dbReference>
<feature type="domain" description="HTH asnC-type" evidence="4">
    <location>
        <begin position="12"/>
        <end position="73"/>
    </location>
</feature>
<dbReference type="InterPro" id="IPR011008">
    <property type="entry name" value="Dimeric_a/b-barrel"/>
</dbReference>
<reference evidence="6" key="1">
    <citation type="journal article" date="2019" name="Int. J. Syst. Evol. Microbiol.">
        <title>The Global Catalogue of Microorganisms (GCM) 10K type strain sequencing project: providing services to taxonomists for standard genome sequencing and annotation.</title>
        <authorList>
            <consortium name="The Broad Institute Genomics Platform"/>
            <consortium name="The Broad Institute Genome Sequencing Center for Infectious Disease"/>
            <person name="Wu L."/>
            <person name="Ma J."/>
        </authorList>
    </citation>
    <scope>NUCLEOTIDE SEQUENCE [LARGE SCALE GENOMIC DNA]</scope>
    <source>
        <strain evidence="6">JCM 17442</strain>
    </source>
</reference>
<keyword evidence="3" id="KW-0804">Transcription</keyword>
<dbReference type="Pfam" id="PF01037">
    <property type="entry name" value="AsnC_trans_reg"/>
    <property type="match status" value="1"/>
</dbReference>
<sequence length="167" mass="18795">MNDQQKRDPVLLDDLDVRILEILQSDARITNRDLAAAARVSPTTALERTRSLRSRGVIRQATLDVDLPSIGRGVQALIAVRIRPPSRQVIEAFRDWVSTLDETVGVFVTAGNEDFIIHVAVRDNDDLYAFVIDRLTERREVADVRTSVVYQHLRENVVSVLAPRGAR</sequence>
<dbReference type="PROSITE" id="PS50956">
    <property type="entry name" value="HTH_ASNC_2"/>
    <property type="match status" value="1"/>
</dbReference>
<gene>
    <name evidence="5" type="ORF">GCM10022256_15600</name>
</gene>
<evidence type="ECO:0000313" key="6">
    <source>
        <dbReference type="Proteomes" id="UP001501594"/>
    </source>
</evidence>
<keyword evidence="6" id="KW-1185">Reference proteome</keyword>
<comment type="caution">
    <text evidence="5">The sequence shown here is derived from an EMBL/GenBank/DDBJ whole genome shotgun (WGS) entry which is preliminary data.</text>
</comment>
<dbReference type="InterPro" id="IPR019887">
    <property type="entry name" value="Tscrpt_reg_AsnC/Lrp_C"/>
</dbReference>
<organism evidence="5 6">
    <name type="scientific">Frondihabitans peucedani</name>
    <dbReference type="NCBI Taxonomy" id="598626"/>
    <lineage>
        <taxon>Bacteria</taxon>
        <taxon>Bacillati</taxon>
        <taxon>Actinomycetota</taxon>
        <taxon>Actinomycetes</taxon>
        <taxon>Micrococcales</taxon>
        <taxon>Microbacteriaceae</taxon>
        <taxon>Frondihabitans</taxon>
    </lineage>
</organism>
<dbReference type="Pfam" id="PF13412">
    <property type="entry name" value="HTH_24"/>
    <property type="match status" value="1"/>
</dbReference>
<dbReference type="SUPFAM" id="SSF54909">
    <property type="entry name" value="Dimeric alpha+beta barrel"/>
    <property type="match status" value="1"/>
</dbReference>
<dbReference type="InterPro" id="IPR036388">
    <property type="entry name" value="WH-like_DNA-bd_sf"/>
</dbReference>
<dbReference type="EMBL" id="BAABAU010000001">
    <property type="protein sequence ID" value="GAA4265948.1"/>
    <property type="molecule type" value="Genomic_DNA"/>
</dbReference>
<dbReference type="PRINTS" id="PR00033">
    <property type="entry name" value="HTHASNC"/>
</dbReference>
<evidence type="ECO:0000256" key="3">
    <source>
        <dbReference type="ARBA" id="ARBA00023163"/>
    </source>
</evidence>
<name>A0ABP8E1A9_9MICO</name>
<accession>A0ABP8E1A9</accession>
<keyword evidence="2" id="KW-0238">DNA-binding</keyword>
<dbReference type="Gene3D" id="1.10.10.10">
    <property type="entry name" value="Winged helix-like DNA-binding domain superfamily/Winged helix DNA-binding domain"/>
    <property type="match status" value="1"/>
</dbReference>
<evidence type="ECO:0000313" key="5">
    <source>
        <dbReference type="EMBL" id="GAA4265948.1"/>
    </source>
</evidence>
<dbReference type="InterPro" id="IPR036390">
    <property type="entry name" value="WH_DNA-bd_sf"/>
</dbReference>
<evidence type="ECO:0000256" key="2">
    <source>
        <dbReference type="ARBA" id="ARBA00023125"/>
    </source>
</evidence>
<dbReference type="Gene3D" id="3.30.70.920">
    <property type="match status" value="1"/>
</dbReference>
<evidence type="ECO:0000256" key="1">
    <source>
        <dbReference type="ARBA" id="ARBA00023015"/>
    </source>
</evidence>
<dbReference type="SMART" id="SM00344">
    <property type="entry name" value="HTH_ASNC"/>
    <property type="match status" value="1"/>
</dbReference>
<evidence type="ECO:0000259" key="4">
    <source>
        <dbReference type="PROSITE" id="PS50956"/>
    </source>
</evidence>
<proteinExistence type="predicted"/>
<dbReference type="Proteomes" id="UP001501594">
    <property type="component" value="Unassembled WGS sequence"/>
</dbReference>
<dbReference type="SUPFAM" id="SSF46785">
    <property type="entry name" value="Winged helix' DNA-binding domain"/>
    <property type="match status" value="1"/>
</dbReference>
<dbReference type="InterPro" id="IPR000485">
    <property type="entry name" value="AsnC-type_HTH_dom"/>
</dbReference>
<dbReference type="InterPro" id="IPR019888">
    <property type="entry name" value="Tscrpt_reg_AsnC-like"/>
</dbReference>
<dbReference type="PANTHER" id="PTHR30154">
    <property type="entry name" value="LEUCINE-RESPONSIVE REGULATORY PROTEIN"/>
    <property type="match status" value="1"/>
</dbReference>
<protein>
    <submittedName>
        <fullName evidence="5">Lrp/AsnC family transcriptional regulator</fullName>
    </submittedName>
</protein>
<dbReference type="RefSeq" id="WP_344794755.1">
    <property type="nucleotide sequence ID" value="NZ_BAABAU010000001.1"/>
</dbReference>
<keyword evidence="1" id="KW-0805">Transcription regulation</keyword>